<proteinExistence type="predicted"/>
<organism evidence="1 2">
    <name type="scientific">Flexivirga endophytica</name>
    <dbReference type="NCBI Taxonomy" id="1849103"/>
    <lineage>
        <taxon>Bacteria</taxon>
        <taxon>Bacillati</taxon>
        <taxon>Actinomycetota</taxon>
        <taxon>Actinomycetes</taxon>
        <taxon>Micrococcales</taxon>
        <taxon>Dermacoccaceae</taxon>
        <taxon>Flexivirga</taxon>
    </lineage>
</organism>
<dbReference type="Proteomes" id="UP000636793">
    <property type="component" value="Unassembled WGS sequence"/>
</dbReference>
<dbReference type="Gene3D" id="3.40.50.1820">
    <property type="entry name" value="alpha/beta hydrolase"/>
    <property type="match status" value="1"/>
</dbReference>
<evidence type="ECO:0008006" key="3">
    <source>
        <dbReference type="Google" id="ProtNLM"/>
    </source>
</evidence>
<dbReference type="AlphaFoldDB" id="A0A916T071"/>
<reference evidence="1" key="2">
    <citation type="submission" date="2020-09" db="EMBL/GenBank/DDBJ databases">
        <authorList>
            <person name="Sun Q."/>
            <person name="Zhou Y."/>
        </authorList>
    </citation>
    <scope>NUCLEOTIDE SEQUENCE</scope>
    <source>
        <strain evidence="1">CGMCC 1.15085</strain>
    </source>
</reference>
<dbReference type="InterPro" id="IPR029058">
    <property type="entry name" value="AB_hydrolase_fold"/>
</dbReference>
<name>A0A916T071_9MICO</name>
<gene>
    <name evidence="1" type="ORF">GCM10011492_15400</name>
</gene>
<protein>
    <recommendedName>
        <fullName evidence="3">Alpha/beta hydrolase</fullName>
    </recommendedName>
</protein>
<sequence length="94" mass="10346">MFGKFGLHCGGGMQRMAADNLIRDSADAITAPALLHVPWDDEVFPRAGQFELFELIRSPEKVLHARPGLHGSNHPEDEALWCQFLAHHLSGTGT</sequence>
<keyword evidence="2" id="KW-1185">Reference proteome</keyword>
<dbReference type="SUPFAM" id="SSF53474">
    <property type="entry name" value="alpha/beta-Hydrolases"/>
    <property type="match status" value="1"/>
</dbReference>
<evidence type="ECO:0000313" key="1">
    <source>
        <dbReference type="EMBL" id="GGB26136.1"/>
    </source>
</evidence>
<dbReference type="EMBL" id="BMHI01000002">
    <property type="protein sequence ID" value="GGB26136.1"/>
    <property type="molecule type" value="Genomic_DNA"/>
</dbReference>
<accession>A0A916T071</accession>
<reference evidence="1" key="1">
    <citation type="journal article" date="2014" name="Int. J. Syst. Evol. Microbiol.">
        <title>Complete genome sequence of Corynebacterium casei LMG S-19264T (=DSM 44701T), isolated from a smear-ripened cheese.</title>
        <authorList>
            <consortium name="US DOE Joint Genome Institute (JGI-PGF)"/>
            <person name="Walter F."/>
            <person name="Albersmeier A."/>
            <person name="Kalinowski J."/>
            <person name="Ruckert C."/>
        </authorList>
    </citation>
    <scope>NUCLEOTIDE SEQUENCE</scope>
    <source>
        <strain evidence="1">CGMCC 1.15085</strain>
    </source>
</reference>
<comment type="caution">
    <text evidence="1">The sequence shown here is derived from an EMBL/GenBank/DDBJ whole genome shotgun (WGS) entry which is preliminary data.</text>
</comment>
<evidence type="ECO:0000313" key="2">
    <source>
        <dbReference type="Proteomes" id="UP000636793"/>
    </source>
</evidence>